<gene>
    <name evidence="2" type="ORF">NDU88_008848</name>
</gene>
<dbReference type="EMBL" id="JANPWB010000012">
    <property type="protein sequence ID" value="KAJ1120686.1"/>
    <property type="molecule type" value="Genomic_DNA"/>
</dbReference>
<evidence type="ECO:0000256" key="1">
    <source>
        <dbReference type="SAM" id="MobiDB-lite"/>
    </source>
</evidence>
<feature type="compositionally biased region" description="Low complexity" evidence="1">
    <location>
        <begin position="62"/>
        <end position="80"/>
    </location>
</feature>
<sequence length="162" mass="16708">MWGICLCSRGGPIGNRATPVYPVLGEAPLQGGHQQAQRCPHSIAGSRLQNPELGRFRRLLPTAPPAHTAARSSREAAALEGMKGRRSPRRPGSSTRAATLTGPAPWVPPLRPLSGSSAGRFSAQVACAGALGRSSQAGPSGAELLSGRHCRSPGHAPNKATT</sequence>
<dbReference type="AlphaFoldDB" id="A0AAV7NZ50"/>
<accession>A0AAV7NZ50</accession>
<evidence type="ECO:0000313" key="3">
    <source>
        <dbReference type="Proteomes" id="UP001066276"/>
    </source>
</evidence>
<name>A0AAV7NZ50_PLEWA</name>
<feature type="region of interest" description="Disordered" evidence="1">
    <location>
        <begin position="62"/>
        <end position="162"/>
    </location>
</feature>
<comment type="caution">
    <text evidence="2">The sequence shown here is derived from an EMBL/GenBank/DDBJ whole genome shotgun (WGS) entry which is preliminary data.</text>
</comment>
<reference evidence="2" key="1">
    <citation type="journal article" date="2022" name="bioRxiv">
        <title>Sequencing and chromosome-scale assembly of the giantPleurodeles waltlgenome.</title>
        <authorList>
            <person name="Brown T."/>
            <person name="Elewa A."/>
            <person name="Iarovenko S."/>
            <person name="Subramanian E."/>
            <person name="Araus A.J."/>
            <person name="Petzold A."/>
            <person name="Susuki M."/>
            <person name="Suzuki K.-i.T."/>
            <person name="Hayashi T."/>
            <person name="Toyoda A."/>
            <person name="Oliveira C."/>
            <person name="Osipova E."/>
            <person name="Leigh N.D."/>
            <person name="Simon A."/>
            <person name="Yun M.H."/>
        </authorList>
    </citation>
    <scope>NUCLEOTIDE SEQUENCE</scope>
    <source>
        <strain evidence="2">20211129_DDA</strain>
        <tissue evidence="2">Liver</tissue>
    </source>
</reference>
<organism evidence="2 3">
    <name type="scientific">Pleurodeles waltl</name>
    <name type="common">Iberian ribbed newt</name>
    <dbReference type="NCBI Taxonomy" id="8319"/>
    <lineage>
        <taxon>Eukaryota</taxon>
        <taxon>Metazoa</taxon>
        <taxon>Chordata</taxon>
        <taxon>Craniata</taxon>
        <taxon>Vertebrata</taxon>
        <taxon>Euteleostomi</taxon>
        <taxon>Amphibia</taxon>
        <taxon>Batrachia</taxon>
        <taxon>Caudata</taxon>
        <taxon>Salamandroidea</taxon>
        <taxon>Salamandridae</taxon>
        <taxon>Pleurodelinae</taxon>
        <taxon>Pleurodeles</taxon>
    </lineage>
</organism>
<protein>
    <submittedName>
        <fullName evidence="2">Uncharacterized protein</fullName>
    </submittedName>
</protein>
<evidence type="ECO:0000313" key="2">
    <source>
        <dbReference type="EMBL" id="KAJ1120686.1"/>
    </source>
</evidence>
<proteinExistence type="predicted"/>
<keyword evidence="3" id="KW-1185">Reference proteome</keyword>
<dbReference type="Proteomes" id="UP001066276">
    <property type="component" value="Chromosome 8"/>
</dbReference>